<feature type="transmembrane region" description="Helical" evidence="2">
    <location>
        <begin position="162"/>
        <end position="183"/>
    </location>
</feature>
<protein>
    <recommendedName>
        <fullName evidence="3">DUF7719 domain-containing protein</fullName>
    </recommendedName>
</protein>
<dbReference type="PANTHER" id="PTHR37846:SF1">
    <property type="entry name" value="DEACETYLASE-LIKE PROTEIN"/>
    <property type="match status" value="1"/>
</dbReference>
<evidence type="ECO:0000259" key="3">
    <source>
        <dbReference type="Pfam" id="PF24841"/>
    </source>
</evidence>
<sequence>MAKGRKANTKASGKSKSPENLELPEEEQWRIINETGILKKFPGPRASDVGHEEEQTPFADEVFNAMLLIIPMSFLLLLMEILVHWQYGRRPTYEALWDRMLPGVPILSLWIFYTTRYKRHRTLQFIFFLISLAVGPRLVWLINRASWRVVMKQCPPLATLWVYTILQLDLGPASLSLVIVAVWGRFAGMKIIQ</sequence>
<accession>A0A1X6MVR9</accession>
<dbReference type="RefSeq" id="XP_024337252.1">
    <property type="nucleotide sequence ID" value="XM_024486138.1"/>
</dbReference>
<dbReference type="AlphaFoldDB" id="A0A1X6MVR9"/>
<proteinExistence type="predicted"/>
<evidence type="ECO:0000256" key="2">
    <source>
        <dbReference type="SAM" id="Phobius"/>
    </source>
</evidence>
<feature type="transmembrane region" description="Helical" evidence="2">
    <location>
        <begin position="95"/>
        <end position="113"/>
    </location>
</feature>
<dbReference type="GeneID" id="36331087"/>
<keyword evidence="2" id="KW-0812">Transmembrane</keyword>
<dbReference type="EMBL" id="KZ110600">
    <property type="protein sequence ID" value="OSX60458.1"/>
    <property type="molecule type" value="Genomic_DNA"/>
</dbReference>
<dbReference type="InterPro" id="IPR056136">
    <property type="entry name" value="DUF7719"/>
</dbReference>
<keyword evidence="2" id="KW-1133">Transmembrane helix</keyword>
<dbReference type="Pfam" id="PF24841">
    <property type="entry name" value="DUF7719"/>
    <property type="match status" value="1"/>
</dbReference>
<evidence type="ECO:0000313" key="4">
    <source>
        <dbReference type="EMBL" id="OSX60458.1"/>
    </source>
</evidence>
<organism evidence="4 5">
    <name type="scientific">Postia placenta MAD-698-R-SB12</name>
    <dbReference type="NCBI Taxonomy" id="670580"/>
    <lineage>
        <taxon>Eukaryota</taxon>
        <taxon>Fungi</taxon>
        <taxon>Dikarya</taxon>
        <taxon>Basidiomycota</taxon>
        <taxon>Agaricomycotina</taxon>
        <taxon>Agaricomycetes</taxon>
        <taxon>Polyporales</taxon>
        <taxon>Adustoporiaceae</taxon>
        <taxon>Rhodonia</taxon>
    </lineage>
</organism>
<feature type="region of interest" description="Disordered" evidence="1">
    <location>
        <begin position="1"/>
        <end position="25"/>
    </location>
</feature>
<gene>
    <name evidence="4" type="ORF">POSPLADRAFT_1148092</name>
</gene>
<evidence type="ECO:0000313" key="5">
    <source>
        <dbReference type="Proteomes" id="UP000194127"/>
    </source>
</evidence>
<feature type="domain" description="DUF7719" evidence="3">
    <location>
        <begin position="124"/>
        <end position="191"/>
    </location>
</feature>
<feature type="transmembrane region" description="Helical" evidence="2">
    <location>
        <begin position="62"/>
        <end position="83"/>
    </location>
</feature>
<name>A0A1X6MVR9_9APHY</name>
<dbReference type="STRING" id="670580.A0A1X6MVR9"/>
<keyword evidence="5" id="KW-1185">Reference proteome</keyword>
<dbReference type="OrthoDB" id="5597489at2759"/>
<feature type="transmembrane region" description="Helical" evidence="2">
    <location>
        <begin position="125"/>
        <end position="142"/>
    </location>
</feature>
<dbReference type="Proteomes" id="UP000194127">
    <property type="component" value="Unassembled WGS sequence"/>
</dbReference>
<dbReference type="PANTHER" id="PTHR37846">
    <property type="entry name" value="YALI0B21296P"/>
    <property type="match status" value="1"/>
</dbReference>
<reference evidence="4 5" key="1">
    <citation type="submission" date="2017-04" db="EMBL/GenBank/DDBJ databases">
        <title>Genome Sequence of the Model Brown-Rot Fungus Postia placenta SB12.</title>
        <authorList>
            <consortium name="DOE Joint Genome Institute"/>
            <person name="Gaskell J."/>
            <person name="Kersten P."/>
            <person name="Larrondo L.F."/>
            <person name="Canessa P."/>
            <person name="Martinez D."/>
            <person name="Hibbett D."/>
            <person name="Schmoll M."/>
            <person name="Kubicek C.P."/>
            <person name="Martinez A.T."/>
            <person name="Yadav J."/>
            <person name="Master E."/>
            <person name="Magnuson J.K."/>
            <person name="James T."/>
            <person name="Yaver D."/>
            <person name="Berka R."/>
            <person name="Labutti K."/>
            <person name="Lipzen A."/>
            <person name="Aerts A."/>
            <person name="Barry K."/>
            <person name="Henrissat B."/>
            <person name="Blanchette R."/>
            <person name="Grigoriev I."/>
            <person name="Cullen D."/>
        </authorList>
    </citation>
    <scope>NUCLEOTIDE SEQUENCE [LARGE SCALE GENOMIC DNA]</scope>
    <source>
        <strain evidence="4 5">MAD-698-R-SB12</strain>
    </source>
</reference>
<evidence type="ECO:0000256" key="1">
    <source>
        <dbReference type="SAM" id="MobiDB-lite"/>
    </source>
</evidence>
<keyword evidence="2" id="KW-0472">Membrane</keyword>